<evidence type="ECO:0000313" key="3">
    <source>
        <dbReference type="Proteomes" id="UP000242450"/>
    </source>
</evidence>
<dbReference type="AlphaFoldDB" id="A0A212CYI6"/>
<keyword evidence="3" id="KW-1185">Reference proteome</keyword>
<name>A0A212CYI6_CEREH</name>
<sequence>MGEKRSPGDSQGVEEDAEAGISVPLDRPTLEEYKRIMMTLATRHLRSLHSGIYLPADTTVDRKPS</sequence>
<feature type="region of interest" description="Disordered" evidence="1">
    <location>
        <begin position="1"/>
        <end position="28"/>
    </location>
</feature>
<proteinExistence type="predicted"/>
<gene>
    <name evidence="2" type="ORF">Celaphus_00006938</name>
</gene>
<evidence type="ECO:0000256" key="1">
    <source>
        <dbReference type="SAM" id="MobiDB-lite"/>
    </source>
</evidence>
<dbReference type="EMBL" id="MKHE01000010">
    <property type="protein sequence ID" value="OWK11051.1"/>
    <property type="molecule type" value="Genomic_DNA"/>
</dbReference>
<accession>A0A212CYI6</accession>
<comment type="caution">
    <text evidence="2">The sequence shown here is derived from an EMBL/GenBank/DDBJ whole genome shotgun (WGS) entry which is preliminary data.</text>
</comment>
<evidence type="ECO:0000313" key="2">
    <source>
        <dbReference type="EMBL" id="OWK11051.1"/>
    </source>
</evidence>
<organism evidence="2 3">
    <name type="scientific">Cervus elaphus hippelaphus</name>
    <name type="common">European red deer</name>
    <dbReference type="NCBI Taxonomy" id="46360"/>
    <lineage>
        <taxon>Eukaryota</taxon>
        <taxon>Metazoa</taxon>
        <taxon>Chordata</taxon>
        <taxon>Craniata</taxon>
        <taxon>Vertebrata</taxon>
        <taxon>Euteleostomi</taxon>
        <taxon>Mammalia</taxon>
        <taxon>Eutheria</taxon>
        <taxon>Laurasiatheria</taxon>
        <taxon>Artiodactyla</taxon>
        <taxon>Ruminantia</taxon>
        <taxon>Pecora</taxon>
        <taxon>Cervidae</taxon>
        <taxon>Cervinae</taxon>
        <taxon>Cervus</taxon>
    </lineage>
</organism>
<reference evidence="2 3" key="1">
    <citation type="journal article" date="2018" name="Mol. Genet. Genomics">
        <title>The red deer Cervus elaphus genome CerEla1.0: sequencing, annotating, genes, and chromosomes.</title>
        <authorList>
            <person name="Bana N.A."/>
            <person name="Nyiri A."/>
            <person name="Nagy J."/>
            <person name="Frank K."/>
            <person name="Nagy T."/>
            <person name="Steger V."/>
            <person name="Schiller M."/>
            <person name="Lakatos P."/>
            <person name="Sugar L."/>
            <person name="Horn P."/>
            <person name="Barta E."/>
            <person name="Orosz L."/>
        </authorList>
    </citation>
    <scope>NUCLEOTIDE SEQUENCE [LARGE SCALE GENOMIC DNA]</scope>
    <source>
        <strain evidence="2">Hungarian</strain>
    </source>
</reference>
<dbReference type="Proteomes" id="UP000242450">
    <property type="component" value="Chromosome 10"/>
</dbReference>
<protein>
    <submittedName>
        <fullName evidence="2">Uncharacterized protein</fullName>
    </submittedName>
</protein>